<feature type="transmembrane region" description="Helical" evidence="15">
    <location>
        <begin position="396"/>
        <end position="416"/>
    </location>
</feature>
<evidence type="ECO:0000256" key="13">
    <source>
        <dbReference type="ARBA" id="ARBA00031306"/>
    </source>
</evidence>
<keyword evidence="5" id="KW-0285">Flavoprotein</keyword>
<dbReference type="InterPro" id="IPR024932">
    <property type="entry name" value="ApbE"/>
</dbReference>
<evidence type="ECO:0000256" key="14">
    <source>
        <dbReference type="ARBA" id="ARBA00048540"/>
    </source>
</evidence>
<evidence type="ECO:0000256" key="15">
    <source>
        <dbReference type="SAM" id="Phobius"/>
    </source>
</evidence>
<evidence type="ECO:0000256" key="7">
    <source>
        <dbReference type="ARBA" id="ARBA00022692"/>
    </source>
</evidence>
<reference evidence="17 18" key="2">
    <citation type="submission" date="2020-03" db="EMBL/GenBank/DDBJ databases">
        <authorList>
            <person name="Ichikawa N."/>
            <person name="Kimura A."/>
            <person name="Kitahashi Y."/>
            <person name="Uohara A."/>
        </authorList>
    </citation>
    <scope>NUCLEOTIDE SEQUENCE [LARGE SCALE GENOMIC DNA]</scope>
    <source>
        <strain evidence="17 18">NBRC 108639</strain>
    </source>
</reference>
<dbReference type="InterPro" id="IPR003374">
    <property type="entry name" value="ApbE-like_sf"/>
</dbReference>
<evidence type="ECO:0000256" key="11">
    <source>
        <dbReference type="ARBA" id="ARBA00022989"/>
    </source>
</evidence>
<dbReference type="Pfam" id="PF01794">
    <property type="entry name" value="Ferric_reduct"/>
    <property type="match status" value="1"/>
</dbReference>
<dbReference type="Proteomes" id="UP000482800">
    <property type="component" value="Unassembled WGS sequence"/>
</dbReference>
<keyword evidence="11 15" id="KW-1133">Transmembrane helix</keyword>
<name>A0A6V8K0T3_9ACTN</name>
<keyword evidence="6" id="KW-0808">Transferase</keyword>
<dbReference type="InterPro" id="IPR013130">
    <property type="entry name" value="Fe3_Rdtase_TM_dom"/>
</dbReference>
<feature type="transmembrane region" description="Helical" evidence="15">
    <location>
        <begin position="428"/>
        <end position="448"/>
    </location>
</feature>
<dbReference type="GO" id="GO:0016020">
    <property type="term" value="C:membrane"/>
    <property type="evidence" value="ECO:0007669"/>
    <property type="project" value="UniProtKB-SubCell"/>
</dbReference>
<proteinExistence type="predicted"/>
<keyword evidence="9" id="KW-0274">FAD</keyword>
<dbReference type="Pfam" id="PF02424">
    <property type="entry name" value="ApbE"/>
    <property type="match status" value="1"/>
</dbReference>
<evidence type="ECO:0000256" key="9">
    <source>
        <dbReference type="ARBA" id="ARBA00022827"/>
    </source>
</evidence>
<comment type="cofactor">
    <cofactor evidence="1">
        <name>Mg(2+)</name>
        <dbReference type="ChEBI" id="CHEBI:18420"/>
    </cofactor>
</comment>
<evidence type="ECO:0000259" key="16">
    <source>
        <dbReference type="Pfam" id="PF01794"/>
    </source>
</evidence>
<evidence type="ECO:0000313" key="18">
    <source>
        <dbReference type="Proteomes" id="UP000482800"/>
    </source>
</evidence>
<protein>
    <recommendedName>
        <fullName evidence="4">FAD:protein FMN transferase</fullName>
        <ecNumber evidence="3">2.7.1.180</ecNumber>
    </recommendedName>
    <alternativeName>
        <fullName evidence="13">Flavin transferase</fullName>
    </alternativeName>
</protein>
<dbReference type="AlphaFoldDB" id="A0A6V8K0T3"/>
<evidence type="ECO:0000256" key="5">
    <source>
        <dbReference type="ARBA" id="ARBA00022630"/>
    </source>
</evidence>
<feature type="transmembrane region" description="Helical" evidence="15">
    <location>
        <begin position="316"/>
        <end position="335"/>
    </location>
</feature>
<dbReference type="SUPFAM" id="SSF143631">
    <property type="entry name" value="ApbE-like"/>
    <property type="match status" value="1"/>
</dbReference>
<evidence type="ECO:0000256" key="10">
    <source>
        <dbReference type="ARBA" id="ARBA00022842"/>
    </source>
</evidence>
<keyword evidence="10" id="KW-0460">Magnesium</keyword>
<dbReference type="EMBL" id="BLPF01000001">
    <property type="protein sequence ID" value="GFJ75848.1"/>
    <property type="molecule type" value="Genomic_DNA"/>
</dbReference>
<keyword evidence="18" id="KW-1185">Reference proteome</keyword>
<comment type="caution">
    <text evidence="17">The sequence shown here is derived from an EMBL/GenBank/DDBJ whole genome shotgun (WGS) entry which is preliminary data.</text>
</comment>
<accession>A0A6V8K0T3</accession>
<dbReference type="PANTHER" id="PTHR30040:SF2">
    <property type="entry name" value="FAD:PROTEIN FMN TRANSFERASE"/>
    <property type="match status" value="1"/>
</dbReference>
<feature type="domain" description="Ferric oxidoreductase" evidence="16">
    <location>
        <begin position="317"/>
        <end position="438"/>
    </location>
</feature>
<dbReference type="EC" id="2.7.1.180" evidence="3"/>
<dbReference type="RefSeq" id="WP_218578546.1">
    <property type="nucleotide sequence ID" value="NZ_BLPF01000001.1"/>
</dbReference>
<gene>
    <name evidence="17" type="ORF">Phou_000280</name>
</gene>
<evidence type="ECO:0000256" key="2">
    <source>
        <dbReference type="ARBA" id="ARBA00004141"/>
    </source>
</evidence>
<feature type="transmembrane region" description="Helical" evidence="15">
    <location>
        <begin position="454"/>
        <end position="475"/>
    </location>
</feature>
<feature type="transmembrane region" description="Helical" evidence="15">
    <location>
        <begin position="356"/>
        <end position="376"/>
    </location>
</feature>
<evidence type="ECO:0000256" key="4">
    <source>
        <dbReference type="ARBA" id="ARBA00016337"/>
    </source>
</evidence>
<dbReference type="Gene3D" id="3.10.520.10">
    <property type="entry name" value="ApbE-like domains"/>
    <property type="match status" value="1"/>
</dbReference>
<evidence type="ECO:0000256" key="12">
    <source>
        <dbReference type="ARBA" id="ARBA00023136"/>
    </source>
</evidence>
<keyword evidence="7 15" id="KW-0812">Transmembrane</keyword>
<reference evidence="17 18" key="1">
    <citation type="submission" date="2020-03" db="EMBL/GenBank/DDBJ databases">
        <title>Whole genome shotgun sequence of Phytohabitans houttuyneae NBRC 108639.</title>
        <authorList>
            <person name="Komaki H."/>
            <person name="Tamura T."/>
        </authorList>
    </citation>
    <scope>NUCLEOTIDE SEQUENCE [LARGE SCALE GENOMIC DNA]</scope>
    <source>
        <strain evidence="17 18">NBRC 108639</strain>
    </source>
</reference>
<sequence>MTSVRAAPPRAAFPALGTTAVLLVTDAAALAEGERLLRASLAEVDAAYSRFRDDSEIVRLGAYEGRVAPVSPLLAAALHAALRAASATDGLVDLTVGQAMIDLGYDRDFALGPADGDPPAPRPAPGWWRVRLDAATGQVVVPRGVRLDLGSTGKAYAADRAAARIAALGCGVLVSLGGDLATAGPAPEGGWLVGVGDDHRAAAPGDPVVTIRSGALATSSTTQRAWRRGGRAVHHIVDPRTGDLPAPVWRTVSVAARTCVDANAAATAAVVRGEGADAWLDGLGLPARLVGHDGRVVTVGGGDLMPDVSLWHAARASGFVATLLLTATVLLGILGPMRVGTPSWPRFTLAGLHRNISLIALGLLGVHVVSVAVDSYVPITWTDLFVPFISAYHPVWMGIGTVSFDIFLALLVTSMLRPRINPRMWRVLHWSAYLCWPLALVHGLGIGTDALSGWPLGLSVVCALAVLAGVGWRIAAARKKILARLS</sequence>
<dbReference type="GO" id="GO:0016740">
    <property type="term" value="F:transferase activity"/>
    <property type="evidence" value="ECO:0007669"/>
    <property type="project" value="UniProtKB-KW"/>
</dbReference>
<evidence type="ECO:0000256" key="3">
    <source>
        <dbReference type="ARBA" id="ARBA00011955"/>
    </source>
</evidence>
<evidence type="ECO:0000256" key="8">
    <source>
        <dbReference type="ARBA" id="ARBA00022723"/>
    </source>
</evidence>
<keyword evidence="12 15" id="KW-0472">Membrane</keyword>
<comment type="subcellular location">
    <subcellularLocation>
        <location evidence="2">Membrane</location>
        <topology evidence="2">Multi-pass membrane protein</topology>
    </subcellularLocation>
</comment>
<comment type="catalytic activity">
    <reaction evidence="14">
        <text>L-threonyl-[protein] + FAD = FMN-L-threonyl-[protein] + AMP + H(+)</text>
        <dbReference type="Rhea" id="RHEA:36847"/>
        <dbReference type="Rhea" id="RHEA-COMP:11060"/>
        <dbReference type="Rhea" id="RHEA-COMP:11061"/>
        <dbReference type="ChEBI" id="CHEBI:15378"/>
        <dbReference type="ChEBI" id="CHEBI:30013"/>
        <dbReference type="ChEBI" id="CHEBI:57692"/>
        <dbReference type="ChEBI" id="CHEBI:74257"/>
        <dbReference type="ChEBI" id="CHEBI:456215"/>
        <dbReference type="EC" id="2.7.1.180"/>
    </reaction>
</comment>
<keyword evidence="8" id="KW-0479">Metal-binding</keyword>
<dbReference type="GO" id="GO:0046872">
    <property type="term" value="F:metal ion binding"/>
    <property type="evidence" value="ECO:0007669"/>
    <property type="project" value="UniProtKB-KW"/>
</dbReference>
<evidence type="ECO:0000256" key="6">
    <source>
        <dbReference type="ARBA" id="ARBA00022679"/>
    </source>
</evidence>
<evidence type="ECO:0000313" key="17">
    <source>
        <dbReference type="EMBL" id="GFJ75848.1"/>
    </source>
</evidence>
<evidence type="ECO:0000256" key="1">
    <source>
        <dbReference type="ARBA" id="ARBA00001946"/>
    </source>
</evidence>
<dbReference type="PANTHER" id="PTHR30040">
    <property type="entry name" value="THIAMINE BIOSYNTHESIS LIPOPROTEIN APBE"/>
    <property type="match status" value="1"/>
</dbReference>
<organism evidence="17 18">
    <name type="scientific">Phytohabitans houttuyneae</name>
    <dbReference type="NCBI Taxonomy" id="1076126"/>
    <lineage>
        <taxon>Bacteria</taxon>
        <taxon>Bacillati</taxon>
        <taxon>Actinomycetota</taxon>
        <taxon>Actinomycetes</taxon>
        <taxon>Micromonosporales</taxon>
        <taxon>Micromonosporaceae</taxon>
    </lineage>
</organism>